<evidence type="ECO:0000256" key="1">
    <source>
        <dbReference type="ARBA" id="ARBA00009986"/>
    </source>
</evidence>
<feature type="domain" description="Aldehyde dehydrogenase" evidence="4">
    <location>
        <begin position="132"/>
        <end position="244"/>
    </location>
</feature>
<dbReference type="PANTHER" id="PTHR43521:SF7">
    <property type="entry name" value="DELTA-1-PYRROLINE-5-CARBOXYLATE DEHYDROGENASE 12A1, MITOCHONDRIAL"/>
    <property type="match status" value="1"/>
</dbReference>
<dbReference type="InterPro" id="IPR015590">
    <property type="entry name" value="Aldehyde_DH_dom"/>
</dbReference>
<keyword evidence="3" id="KW-0520">NAD</keyword>
<dbReference type="EC" id="1.2.1.88" evidence="5"/>
<protein>
    <submittedName>
        <fullName evidence="5">1-pyrroline-5-carboxylate dehydrogenase</fullName>
        <ecNumber evidence="5">1.2.1.88</ecNumber>
    </submittedName>
</protein>
<evidence type="ECO:0000313" key="5">
    <source>
        <dbReference type="EMBL" id="KIY97866.1"/>
    </source>
</evidence>
<evidence type="ECO:0000256" key="3">
    <source>
        <dbReference type="ARBA" id="ARBA00023027"/>
    </source>
</evidence>
<accession>A0A0D2MA84</accession>
<keyword evidence="6" id="KW-1185">Reference proteome</keyword>
<dbReference type="Pfam" id="PF00171">
    <property type="entry name" value="Aldedh"/>
    <property type="match status" value="1"/>
</dbReference>
<evidence type="ECO:0000259" key="4">
    <source>
        <dbReference type="Pfam" id="PF00171"/>
    </source>
</evidence>
<dbReference type="OrthoDB" id="440325at2759"/>
<dbReference type="InterPro" id="IPR016161">
    <property type="entry name" value="Ald_DH/histidinol_DH"/>
</dbReference>
<dbReference type="EMBL" id="KK102396">
    <property type="protein sequence ID" value="KIY97866.1"/>
    <property type="molecule type" value="Genomic_DNA"/>
</dbReference>
<dbReference type="GeneID" id="25727225"/>
<dbReference type="GO" id="GO:0004029">
    <property type="term" value="F:aldehyde dehydrogenase (NAD+) activity"/>
    <property type="evidence" value="ECO:0007669"/>
    <property type="project" value="InterPro"/>
</dbReference>
<dbReference type="InterPro" id="IPR016162">
    <property type="entry name" value="Ald_DH_N"/>
</dbReference>
<dbReference type="Gene3D" id="3.40.605.10">
    <property type="entry name" value="Aldehyde Dehydrogenase, Chain A, domain 1"/>
    <property type="match status" value="1"/>
</dbReference>
<evidence type="ECO:0000313" key="6">
    <source>
        <dbReference type="Proteomes" id="UP000054498"/>
    </source>
</evidence>
<dbReference type="GO" id="GO:0003842">
    <property type="term" value="F:L-glutamate gamma-semialdehyde dehydrogenase activity"/>
    <property type="evidence" value="ECO:0007669"/>
    <property type="project" value="UniProtKB-EC"/>
</dbReference>
<dbReference type="RefSeq" id="XP_013896886.1">
    <property type="nucleotide sequence ID" value="XM_014041432.1"/>
</dbReference>
<dbReference type="KEGG" id="mng:MNEG_10097"/>
<comment type="similarity">
    <text evidence="1">Belongs to the aldehyde dehydrogenase family.</text>
</comment>
<dbReference type="STRING" id="145388.A0A0D2MA84"/>
<dbReference type="InterPro" id="IPR044638">
    <property type="entry name" value="ALDH7A1-like"/>
</dbReference>
<organism evidence="5 6">
    <name type="scientific">Monoraphidium neglectum</name>
    <dbReference type="NCBI Taxonomy" id="145388"/>
    <lineage>
        <taxon>Eukaryota</taxon>
        <taxon>Viridiplantae</taxon>
        <taxon>Chlorophyta</taxon>
        <taxon>core chlorophytes</taxon>
        <taxon>Chlorophyceae</taxon>
        <taxon>CS clade</taxon>
        <taxon>Sphaeropleales</taxon>
        <taxon>Selenastraceae</taxon>
        <taxon>Monoraphidium</taxon>
    </lineage>
</organism>
<keyword evidence="2 5" id="KW-0560">Oxidoreductase</keyword>
<reference evidence="5 6" key="1">
    <citation type="journal article" date="2013" name="BMC Genomics">
        <title>Reconstruction of the lipid metabolism for the microalga Monoraphidium neglectum from its genome sequence reveals characteristics suitable for biofuel production.</title>
        <authorList>
            <person name="Bogen C."/>
            <person name="Al-Dilaimi A."/>
            <person name="Albersmeier A."/>
            <person name="Wichmann J."/>
            <person name="Grundmann M."/>
            <person name="Rupp O."/>
            <person name="Lauersen K.J."/>
            <person name="Blifernez-Klassen O."/>
            <person name="Kalinowski J."/>
            <person name="Goesmann A."/>
            <person name="Mussgnug J.H."/>
            <person name="Kruse O."/>
        </authorList>
    </citation>
    <scope>NUCLEOTIDE SEQUENCE [LARGE SCALE GENOMIC DNA]</scope>
    <source>
        <strain evidence="5 6">SAG 48.87</strain>
    </source>
</reference>
<name>A0A0D2MA84_9CHLO</name>
<dbReference type="SUPFAM" id="SSF53720">
    <property type="entry name" value="ALDH-like"/>
    <property type="match status" value="1"/>
</dbReference>
<sequence>MLPLTAQQLGAPGIVALGSALRQLAVSAKRGVASWATVDVDRWSGAHPAKAQNLVGGKWVDAASSITVPDPLNGEPFTHVPDTQGDAELRPFIDSLKAVPKTGLHNPFKRPERWAPRAAARRVGDATIAYAGRGSISIMVGEAMRRPKVLDYFARLVQRTSPKSYAQAAAEVTVTRRFFENFSGDQVRFTARGFSVSGDHAGQTSTGLRWPYGPVALITPFNFPLEIPALQLMGALFMGNKPLVHVDHRVGGAALI</sequence>
<dbReference type="PANTHER" id="PTHR43521">
    <property type="entry name" value="ALPHA-AMINOADIPIC SEMIALDEHYDE DEHYDROGENASE"/>
    <property type="match status" value="1"/>
</dbReference>
<proteinExistence type="inferred from homology"/>
<dbReference type="AlphaFoldDB" id="A0A0D2MA84"/>
<dbReference type="Proteomes" id="UP000054498">
    <property type="component" value="Unassembled WGS sequence"/>
</dbReference>
<evidence type="ECO:0000256" key="2">
    <source>
        <dbReference type="ARBA" id="ARBA00023002"/>
    </source>
</evidence>
<gene>
    <name evidence="5" type="ORF">MNEG_10097</name>
</gene>